<dbReference type="NCBIfam" id="TIGR03511">
    <property type="entry name" value="GldH_lipo"/>
    <property type="match status" value="1"/>
</dbReference>
<proteinExistence type="predicted"/>
<reference evidence="1" key="1">
    <citation type="submission" date="2018-06" db="EMBL/GenBank/DDBJ databases">
        <authorList>
            <person name="Zhirakovskaya E."/>
        </authorList>
    </citation>
    <scope>NUCLEOTIDE SEQUENCE</scope>
</reference>
<dbReference type="Pfam" id="PF14109">
    <property type="entry name" value="GldH_lipo"/>
    <property type="match status" value="1"/>
</dbReference>
<evidence type="ECO:0008006" key="2">
    <source>
        <dbReference type="Google" id="ProtNLM"/>
    </source>
</evidence>
<evidence type="ECO:0000313" key="1">
    <source>
        <dbReference type="EMBL" id="VAW30210.1"/>
    </source>
</evidence>
<dbReference type="AlphaFoldDB" id="A0A3B0UM67"/>
<sequence length="158" mass="18543">MLSFRFKILLPSFLIAVLFLTACSRRTLFTQAVNFHDSWPKDKAAKFTVPVTDTLSLFDFYIDIRHTGRYRYSNLYLFMQTRFPNGTYTKDTLEIMLANVQGKWLGKGWGEIKEDRILLKSKLRFPMSGDYEFMVWQAMRTDTLKAIRSVGIDIEKDD</sequence>
<organism evidence="1">
    <name type="scientific">hydrothermal vent metagenome</name>
    <dbReference type="NCBI Taxonomy" id="652676"/>
    <lineage>
        <taxon>unclassified sequences</taxon>
        <taxon>metagenomes</taxon>
        <taxon>ecological metagenomes</taxon>
    </lineage>
</organism>
<accession>A0A3B0UM67</accession>
<dbReference type="EMBL" id="UOET01000487">
    <property type="protein sequence ID" value="VAW30210.1"/>
    <property type="molecule type" value="Genomic_DNA"/>
</dbReference>
<dbReference type="InterPro" id="IPR020018">
    <property type="entry name" value="Motility-assoc_lipoprot_GldH"/>
</dbReference>
<dbReference type="PROSITE" id="PS51257">
    <property type="entry name" value="PROKAR_LIPOPROTEIN"/>
    <property type="match status" value="1"/>
</dbReference>
<name>A0A3B0UM67_9ZZZZ</name>
<protein>
    <recommendedName>
        <fullName evidence="2">GldH</fullName>
    </recommendedName>
</protein>
<gene>
    <name evidence="1" type="ORF">MNBD_BACTEROID07-916</name>
</gene>